<dbReference type="OrthoDB" id="6238217at2759"/>
<dbReference type="GO" id="GO:0005886">
    <property type="term" value="C:plasma membrane"/>
    <property type="evidence" value="ECO:0007669"/>
    <property type="project" value="TreeGrafter"/>
</dbReference>
<evidence type="ECO:0000256" key="2">
    <source>
        <dbReference type="ARBA" id="ARBA00022448"/>
    </source>
</evidence>
<evidence type="ECO:0000256" key="5">
    <source>
        <dbReference type="ARBA" id="ARBA00023065"/>
    </source>
</evidence>
<keyword evidence="6" id="KW-0472">Membrane</keyword>
<comment type="subcellular location">
    <subcellularLocation>
        <location evidence="1">Membrane</location>
        <topology evidence="1">Multi-pass membrane protein</topology>
    </subcellularLocation>
</comment>
<dbReference type="InterPro" id="IPR041491">
    <property type="entry name" value="TRPM_SLOG"/>
</dbReference>
<dbReference type="Proteomes" id="UP000274504">
    <property type="component" value="Unassembled WGS sequence"/>
</dbReference>
<proteinExistence type="predicted"/>
<evidence type="ECO:0000256" key="3">
    <source>
        <dbReference type="ARBA" id="ARBA00022692"/>
    </source>
</evidence>
<keyword evidence="4" id="KW-1133">Transmembrane helix</keyword>
<dbReference type="PANTHER" id="PTHR13800:SF12">
    <property type="entry name" value="TRANSIENT RECEPTOR POTENTIAL CATION CHANNEL SUBFAMILY M MEMBER-LIKE 2"/>
    <property type="match status" value="1"/>
</dbReference>
<evidence type="ECO:0000256" key="7">
    <source>
        <dbReference type="ARBA" id="ARBA00023303"/>
    </source>
</evidence>
<evidence type="ECO:0000259" key="8">
    <source>
        <dbReference type="Pfam" id="PF18139"/>
    </source>
</evidence>
<keyword evidence="3" id="KW-0812">Transmembrane</keyword>
<reference evidence="10 11" key="2">
    <citation type="submission" date="2018-11" db="EMBL/GenBank/DDBJ databases">
        <authorList>
            <consortium name="Pathogen Informatics"/>
        </authorList>
    </citation>
    <scope>NUCLEOTIDE SEQUENCE [LARGE SCALE GENOMIC DNA]</scope>
</reference>
<keyword evidence="5" id="KW-0406">Ion transport</keyword>
<accession>A0A0R3SKG3</accession>
<feature type="domain" description="TRPM-like" evidence="9">
    <location>
        <begin position="495"/>
        <end position="724"/>
    </location>
</feature>
<dbReference type="GO" id="GO:0099604">
    <property type="term" value="F:ligand-gated calcium channel activity"/>
    <property type="evidence" value="ECO:0007669"/>
    <property type="project" value="TreeGrafter"/>
</dbReference>
<dbReference type="WBParaSite" id="HDID_0000542801-mRNA-1">
    <property type="protein sequence ID" value="HDID_0000542801-mRNA-1"/>
    <property type="gene ID" value="HDID_0000542801"/>
</dbReference>
<feature type="domain" description="TRPM SLOG" evidence="8">
    <location>
        <begin position="101"/>
        <end position="369"/>
    </location>
</feature>
<dbReference type="Pfam" id="PF25508">
    <property type="entry name" value="TRPM2"/>
    <property type="match status" value="1"/>
</dbReference>
<evidence type="ECO:0000256" key="6">
    <source>
        <dbReference type="ARBA" id="ARBA00023136"/>
    </source>
</evidence>
<organism evidence="12">
    <name type="scientific">Hymenolepis diminuta</name>
    <name type="common">Rat tapeworm</name>
    <dbReference type="NCBI Taxonomy" id="6216"/>
    <lineage>
        <taxon>Eukaryota</taxon>
        <taxon>Metazoa</taxon>
        <taxon>Spiralia</taxon>
        <taxon>Lophotrochozoa</taxon>
        <taxon>Platyhelminthes</taxon>
        <taxon>Cestoda</taxon>
        <taxon>Eucestoda</taxon>
        <taxon>Cyclophyllidea</taxon>
        <taxon>Hymenolepididae</taxon>
        <taxon>Hymenolepis</taxon>
    </lineage>
</organism>
<evidence type="ECO:0000259" key="9">
    <source>
        <dbReference type="Pfam" id="PF25508"/>
    </source>
</evidence>
<evidence type="ECO:0000313" key="12">
    <source>
        <dbReference type="WBParaSite" id="HDID_0000542801-mRNA-1"/>
    </source>
</evidence>
<sequence>MAMERSATTTGDGGENRVESKEEFIKRNFTYKECQVFIPIETDDGKTFKCGCGEMEFHHFDEETDYFAEEWMPYLIASMGSTNAYGMVDFYTGIQNLRKSAEYVRVSDDDDPQMIIELMLKHWKLVEGDAPLLCISVLGGLDSVVLDSKKRDVFCEGLIKIVSATNAWITTFGLNCGVVSVVSDAISRAETYHIKDNGESPKITCIGVTPWGNVRSHYNLVKSVYSKPNSRITYGVSNVVNPNEAISLNKNHTHYILVDNGMRNSYQRSNTSKYRDKIDKLIATPQGSGGCGIPVVTLVFGGGFDVIENVAERASHRMPVIICESTGGAAEIIQQVCQHKTMKKDRDLSATQITEMKELLKQLLESSQESPDPDWTVERGIELLQTIMENERFLSYFALGVEARVGCLDRAILEALIKCSTMNPVDQCTTALKFGCIDVIKQQVIRDPSIRSALNDGKLIFLNEPFLKFFILCYMSLTQDVASKAMQSYGALLLRSGQIDELVTLALLENHCEFLEVMIEQEVVEMSTYLKMGILNTLYNEIDDPSILQRCFEMYGISTASTASDVDKGALMAGTANAALSSSNTEDKSSTIMCMLTRRKQKIYRAEWTSLLKVKKLLKRILGNFESEKYDGITSANKKTMFSQPMQELFLWAILNNRHEMALIFWRNSSESLPLSIIACNIYQRLIDTLPAYDTEGRQTLADQKDYFERSAKTIIELCYEKSQVSYCDICRFVILFGVCCYHVNNLVIWFQVMPWSFQHSFM</sequence>
<dbReference type="InterPro" id="IPR050927">
    <property type="entry name" value="TRPM"/>
</dbReference>
<dbReference type="Pfam" id="PF18139">
    <property type="entry name" value="LSDAT_euk"/>
    <property type="match status" value="1"/>
</dbReference>
<evidence type="ECO:0000256" key="1">
    <source>
        <dbReference type="ARBA" id="ARBA00004141"/>
    </source>
</evidence>
<protein>
    <submittedName>
        <fullName evidence="12">LSDAT_euk domain-containing protein</fullName>
    </submittedName>
</protein>
<gene>
    <name evidence="10" type="ORF">HDID_LOCUS5426</name>
</gene>
<evidence type="ECO:0000256" key="4">
    <source>
        <dbReference type="ARBA" id="ARBA00022989"/>
    </source>
</evidence>
<dbReference type="PANTHER" id="PTHR13800">
    <property type="entry name" value="TRANSIENT RECEPTOR POTENTIAL CATION CHANNEL, SUBFAMILY M, MEMBER 6"/>
    <property type="match status" value="1"/>
</dbReference>
<evidence type="ECO:0000313" key="11">
    <source>
        <dbReference type="Proteomes" id="UP000274504"/>
    </source>
</evidence>
<dbReference type="InterPro" id="IPR057366">
    <property type="entry name" value="TRPM-like"/>
</dbReference>
<keyword evidence="2" id="KW-0813">Transport</keyword>
<dbReference type="STRING" id="6216.A0A0R3SKG3"/>
<name>A0A0R3SKG3_HYMDI</name>
<keyword evidence="7" id="KW-0407">Ion channel</keyword>
<dbReference type="EMBL" id="UYSG01002789">
    <property type="protein sequence ID" value="VDL57744.1"/>
    <property type="molecule type" value="Genomic_DNA"/>
</dbReference>
<dbReference type="AlphaFoldDB" id="A0A0R3SKG3"/>
<evidence type="ECO:0000313" key="10">
    <source>
        <dbReference type="EMBL" id="VDL57744.1"/>
    </source>
</evidence>
<reference evidence="12" key="1">
    <citation type="submission" date="2017-02" db="UniProtKB">
        <authorList>
            <consortium name="WormBaseParasite"/>
        </authorList>
    </citation>
    <scope>IDENTIFICATION</scope>
</reference>